<organism evidence="1 2">
    <name type="scientific">Rhodnius prolixus</name>
    <name type="common">Triatomid bug</name>
    <dbReference type="NCBI Taxonomy" id="13249"/>
    <lineage>
        <taxon>Eukaryota</taxon>
        <taxon>Metazoa</taxon>
        <taxon>Ecdysozoa</taxon>
        <taxon>Arthropoda</taxon>
        <taxon>Hexapoda</taxon>
        <taxon>Insecta</taxon>
        <taxon>Pterygota</taxon>
        <taxon>Neoptera</taxon>
        <taxon>Paraneoptera</taxon>
        <taxon>Hemiptera</taxon>
        <taxon>Heteroptera</taxon>
        <taxon>Panheteroptera</taxon>
        <taxon>Cimicomorpha</taxon>
        <taxon>Reduviidae</taxon>
        <taxon>Triatominae</taxon>
        <taxon>Rhodnius</taxon>
    </lineage>
</organism>
<dbReference type="EMBL" id="ACPB03021728">
    <property type="status" value="NOT_ANNOTATED_CDS"/>
    <property type="molecule type" value="Genomic_DNA"/>
</dbReference>
<dbReference type="HOGENOM" id="CLU_589658_0_0_1"/>
<evidence type="ECO:0000313" key="2">
    <source>
        <dbReference type="Proteomes" id="UP000015103"/>
    </source>
</evidence>
<dbReference type="AlphaFoldDB" id="T1HFR1"/>
<dbReference type="STRING" id="13249.T1HFR1"/>
<accession>T1HFR1</accession>
<dbReference type="VEuPathDB" id="VectorBase:RPRC002883"/>
<name>T1HFR1_RHOPR</name>
<dbReference type="InParanoid" id="T1HFR1"/>
<dbReference type="EnsemblMetazoa" id="RPRC002883-RA">
    <property type="protein sequence ID" value="RPRC002883-PA"/>
    <property type="gene ID" value="RPRC002883"/>
</dbReference>
<reference evidence="1" key="1">
    <citation type="submission" date="2015-05" db="UniProtKB">
        <authorList>
            <consortium name="EnsemblMetazoa"/>
        </authorList>
    </citation>
    <scope>IDENTIFICATION</scope>
</reference>
<evidence type="ECO:0000313" key="1">
    <source>
        <dbReference type="EnsemblMetazoa" id="RPRC002883-PA"/>
    </source>
</evidence>
<dbReference type="Proteomes" id="UP000015103">
    <property type="component" value="Unassembled WGS sequence"/>
</dbReference>
<keyword evidence="2" id="KW-1185">Reference proteome</keyword>
<proteinExistence type="predicted"/>
<sequence length="464" mass="53415">MANEAPLVSKPISLEVLKYIPRYDGTPYKLPNFISTLQDIYAVHCDETVRERDSNHWILFRAAMSHLDGPAEAVVLNNSADHLLDIIRILKKNFADNRTVPDLIAEITIMKSNNREHPIEFLNKLDEKRTNVITRYKLDGVHNPILTMLTEQLDATLVRTLLHGIHPTLGSHLQVLQPKNLEDARTKLINDCSLVLEQLRYNSTLDVINKNDTRRPQNIPHFKIPNYEPPKNTKAEQNNYYYLSKEINLKPGFNVITVPVRSTPNLKTGLLKSIKTSKFNIEEGIVDIKNNECTCIAYSNELMTISPEPMEVEEVDTLCYPNNFATNCPEDIRETVESIPHLISTEHMNEEEKDKIIDLGKKSPELILKGNEPLSCTNLLKHKINTTDELPVYNKNCRYPQISQKEVQIEKDKLLQKQINNKTFDAKYSYNITDPLDKLGRNYPFDPGIQDPNIRVREREKEKK</sequence>
<protein>
    <submittedName>
        <fullName evidence="1">Uncharacterized protein</fullName>
    </submittedName>
</protein>